<evidence type="ECO:0000313" key="2">
    <source>
        <dbReference type="EMBL" id="GAT95046.1"/>
    </source>
</evidence>
<comment type="caution">
    <text evidence="2">The sequence shown here is derived from an EMBL/GenBank/DDBJ whole genome shotgun (WGS) entry which is preliminary data.</text>
</comment>
<gene>
    <name evidence="2" type="ORF">CL6EHI_192410</name>
</gene>
<dbReference type="AlphaFoldDB" id="A0A5K1U528"/>
<feature type="signal peptide" evidence="1">
    <location>
        <begin position="1"/>
        <end position="16"/>
    </location>
</feature>
<keyword evidence="1" id="KW-0732">Signal</keyword>
<dbReference type="OMA" id="NNPQDPA"/>
<evidence type="ECO:0000313" key="3">
    <source>
        <dbReference type="Proteomes" id="UP000078387"/>
    </source>
</evidence>
<protein>
    <submittedName>
        <fullName evidence="2">Uncharacterized protein</fullName>
    </submittedName>
</protein>
<dbReference type="VEuPathDB" id="AmoebaDB:EHI8A_198590"/>
<feature type="chain" id="PRO_5023879595" evidence="1">
    <location>
        <begin position="17"/>
        <end position="183"/>
    </location>
</feature>
<accession>A0A5K1U528</accession>
<name>A0A5K1U528_ENTHI</name>
<evidence type="ECO:0000256" key="1">
    <source>
        <dbReference type="SAM" id="SignalP"/>
    </source>
</evidence>
<dbReference type="VEuPathDB" id="AmoebaDB:EHI5A_139110"/>
<organism evidence="2 3">
    <name type="scientific">Entamoeba histolytica</name>
    <dbReference type="NCBI Taxonomy" id="5759"/>
    <lineage>
        <taxon>Eukaryota</taxon>
        <taxon>Amoebozoa</taxon>
        <taxon>Evosea</taxon>
        <taxon>Archamoebae</taxon>
        <taxon>Mastigamoebida</taxon>
        <taxon>Entamoebidae</taxon>
        <taxon>Entamoeba</taxon>
    </lineage>
</organism>
<dbReference type="VEuPathDB" id="AmoebaDB:EHI_192410"/>
<dbReference type="EMBL" id="BDEQ01000001">
    <property type="protein sequence ID" value="GAT95046.1"/>
    <property type="molecule type" value="Genomic_DNA"/>
</dbReference>
<reference evidence="2 3" key="1">
    <citation type="submission" date="2016-05" db="EMBL/GenBank/DDBJ databases">
        <title>First whole genome sequencing of Entamoeba histolytica HM1:IMSS-clone-6.</title>
        <authorList>
            <person name="Mukherjee Avik.K."/>
            <person name="Izumyama S."/>
            <person name="Nakada-Tsukui K."/>
            <person name="Nozaki T."/>
        </authorList>
    </citation>
    <scope>NUCLEOTIDE SEQUENCE [LARGE SCALE GENOMIC DNA]</scope>
    <source>
        <strain evidence="2 3">HM1:IMSS clone 6</strain>
    </source>
</reference>
<proteinExistence type="predicted"/>
<dbReference type="Proteomes" id="UP000078387">
    <property type="component" value="Unassembled WGS sequence"/>
</dbReference>
<dbReference type="VEuPathDB" id="AmoebaDB:KM1_180220"/>
<sequence length="183" mass="20922">MFKGVILIAFLVCSNAIEVSKEVQVSQKSIEEKVEKTLILSNNYEKIAERLHPKKTEYTYEEILLILSYYIAAEYNVDNANQTVPCYVITNVKLSFIDTDRAGYLWEVLNTAPGIEVSNLKKNNPADPAEENVEFYFLVKATSVGATGTLHFKYYCPYKPGSELKYFQITFVGEEFDWTPLFP</sequence>
<dbReference type="VEuPathDB" id="AmoebaDB:EHI7A_101760"/>